<sequence length="273" mass="30878">MVTHPYCNDIVSSMIIMYAWSSAFLIGIIAHVMYIVTDFMTTFLPLRNIDPPVRLTILSLHGFSHVMSSTQEFLFATDRAMASSYPRRYHDGSIAVKSLLFGEALSLTCAFVYMREIYLNRLFSGFLLTTTIDCASLLCLALTSIHIRNRVRSISSQSLNVKYQLRETSEITNVMLQCGVVSLLTKLCAMFLAWTAVYRIISVKYAFTIAGGGYLIIETTNCFICCTALLLNHRGFRKQTLKLFGRGTPPQSTEQSGISVRDMYFSDLRRVWN</sequence>
<keyword evidence="2" id="KW-1185">Reference proteome</keyword>
<dbReference type="EnsemblMetazoa" id="PPA40451.1">
    <property type="protein sequence ID" value="PPA40451.1"/>
    <property type="gene ID" value="WBGene00278820"/>
</dbReference>
<protein>
    <submittedName>
        <fullName evidence="1">Uncharacterized protein</fullName>
    </submittedName>
</protein>
<evidence type="ECO:0000313" key="1">
    <source>
        <dbReference type="EnsemblMetazoa" id="PPA40451.1"/>
    </source>
</evidence>
<accession>A0A8R1UXB0</accession>
<name>A0A2A6C1Y5_PRIPA</name>
<dbReference type="InterPro" id="IPR052860">
    <property type="entry name" value="NRL-GPCR1"/>
</dbReference>
<gene>
    <name evidence="1" type="primary">WBGene00278820</name>
</gene>
<organism evidence="1 2">
    <name type="scientific">Pristionchus pacificus</name>
    <name type="common">Parasitic nematode worm</name>
    <dbReference type="NCBI Taxonomy" id="54126"/>
    <lineage>
        <taxon>Eukaryota</taxon>
        <taxon>Metazoa</taxon>
        <taxon>Ecdysozoa</taxon>
        <taxon>Nematoda</taxon>
        <taxon>Chromadorea</taxon>
        <taxon>Rhabditida</taxon>
        <taxon>Rhabditina</taxon>
        <taxon>Diplogasteromorpha</taxon>
        <taxon>Diplogasteroidea</taxon>
        <taxon>Neodiplogasteridae</taxon>
        <taxon>Pristionchus</taxon>
    </lineage>
</organism>
<dbReference type="PANTHER" id="PTHR47521">
    <property type="entry name" value="SERPENTINE RECEPTOR, CLASS E (EPSILON)-RELATED"/>
    <property type="match status" value="1"/>
</dbReference>
<reference evidence="1" key="2">
    <citation type="submission" date="2022-06" db="UniProtKB">
        <authorList>
            <consortium name="EnsemblMetazoa"/>
        </authorList>
    </citation>
    <scope>IDENTIFICATION</scope>
    <source>
        <strain evidence="1">PS312</strain>
    </source>
</reference>
<proteinExistence type="predicted"/>
<evidence type="ECO:0000313" key="2">
    <source>
        <dbReference type="Proteomes" id="UP000005239"/>
    </source>
</evidence>
<accession>A0A2A6C1Y5</accession>
<reference evidence="2" key="1">
    <citation type="journal article" date="2008" name="Nat. Genet.">
        <title>The Pristionchus pacificus genome provides a unique perspective on nematode lifestyle and parasitism.</title>
        <authorList>
            <person name="Dieterich C."/>
            <person name="Clifton S.W."/>
            <person name="Schuster L.N."/>
            <person name="Chinwalla A."/>
            <person name="Delehaunty K."/>
            <person name="Dinkelacker I."/>
            <person name="Fulton L."/>
            <person name="Fulton R."/>
            <person name="Godfrey J."/>
            <person name="Minx P."/>
            <person name="Mitreva M."/>
            <person name="Roeseler W."/>
            <person name="Tian H."/>
            <person name="Witte H."/>
            <person name="Yang S.P."/>
            <person name="Wilson R.K."/>
            <person name="Sommer R.J."/>
        </authorList>
    </citation>
    <scope>NUCLEOTIDE SEQUENCE [LARGE SCALE GENOMIC DNA]</scope>
    <source>
        <strain evidence="2">PS312</strain>
    </source>
</reference>
<dbReference type="PANTHER" id="PTHR47521:SF18">
    <property type="entry name" value="G PROTEIN-COUPLED RECEPTOR-RELATED"/>
    <property type="match status" value="1"/>
</dbReference>
<dbReference type="Proteomes" id="UP000005239">
    <property type="component" value="Unassembled WGS sequence"/>
</dbReference>
<dbReference type="AlphaFoldDB" id="A0A2A6C1Y5"/>